<comment type="caution">
    <text evidence="1">The sequence shown here is derived from an EMBL/GenBank/DDBJ whole genome shotgun (WGS) entry which is preliminary data.</text>
</comment>
<proteinExistence type="predicted"/>
<evidence type="ECO:0000313" key="1">
    <source>
        <dbReference type="EMBL" id="PJF46141.1"/>
    </source>
</evidence>
<feature type="non-terminal residue" evidence="1">
    <location>
        <position position="235"/>
    </location>
</feature>
<dbReference type="AlphaFoldDB" id="A0A2M8Q8L3"/>
<name>A0A2M8Q8L3_9CHLR</name>
<sequence length="235" mass="25699">SLNDFAADLLRAVNLNTLGYELDNLLGRFGLQLRQGELYLNRLGAERLRARTGDLLEIYIGPLPVRYRVRAVVDQAGPLSALTPVVMLRLDEAQQLLFMPDKVNSVLVSNQGDAMTGMQHTEVVSRRLRLLALDDDAVAAIAAMLARPDVRTRLTQLSADLPEAGAVRLEDAEELPPLLAGVLESVLSAFQIEQMTRQDVEALLSAGEAGVDTPALRQLLASPTVREWLLTLDLP</sequence>
<gene>
    <name evidence="1" type="ORF">CUN48_15310</name>
</gene>
<accession>A0A2M8Q8L3</accession>
<organism evidence="1 2">
    <name type="scientific">Candidatus Thermofonsia Clade 3 bacterium</name>
    <dbReference type="NCBI Taxonomy" id="2364212"/>
    <lineage>
        <taxon>Bacteria</taxon>
        <taxon>Bacillati</taxon>
        <taxon>Chloroflexota</taxon>
        <taxon>Candidatus Thermofontia</taxon>
        <taxon>Candidatus Thermofonsia Clade 3</taxon>
    </lineage>
</organism>
<dbReference type="EMBL" id="PGTN01000434">
    <property type="protein sequence ID" value="PJF46141.1"/>
    <property type="molecule type" value="Genomic_DNA"/>
</dbReference>
<reference evidence="1 2" key="1">
    <citation type="submission" date="2017-11" db="EMBL/GenBank/DDBJ databases">
        <title>Evolution of Phototrophy in the Chloroflexi Phylum Driven by Horizontal Gene Transfer.</title>
        <authorList>
            <person name="Ward L.M."/>
            <person name="Hemp J."/>
            <person name="Shih P.M."/>
            <person name="Mcglynn S.E."/>
            <person name="Fischer W."/>
        </authorList>
    </citation>
    <scope>NUCLEOTIDE SEQUENCE [LARGE SCALE GENOMIC DNA]</scope>
    <source>
        <strain evidence="1">JP3_7</strain>
    </source>
</reference>
<dbReference type="Proteomes" id="UP000230790">
    <property type="component" value="Unassembled WGS sequence"/>
</dbReference>
<protein>
    <submittedName>
        <fullName evidence="1">Uncharacterized protein</fullName>
    </submittedName>
</protein>
<evidence type="ECO:0000313" key="2">
    <source>
        <dbReference type="Proteomes" id="UP000230790"/>
    </source>
</evidence>
<feature type="non-terminal residue" evidence="1">
    <location>
        <position position="1"/>
    </location>
</feature>